<name>C4XFY6_MYCFP</name>
<dbReference type="Proteomes" id="UP000006810">
    <property type="component" value="Chromosome"/>
</dbReference>
<dbReference type="GO" id="GO:0016887">
    <property type="term" value="F:ATP hydrolysis activity"/>
    <property type="evidence" value="ECO:0007669"/>
    <property type="project" value="InterPro"/>
</dbReference>
<keyword evidence="3 8" id="KW-1003">Cell membrane</keyword>
<reference evidence="10 11" key="1">
    <citation type="journal article" date="2009" name="Curr. Microbiol.">
        <title>Molecular cloning and expression of a novel cholinephosphotransferase involved in glycoglycerophospholipid biosynthesis of Mycoplasma fermentans.</title>
        <authorList>
            <person name="Ishida N."/>
            <person name="Irikura D."/>
            <person name="Matsuda K."/>
            <person name="Sato S."/>
            <person name="Asano K."/>
        </authorList>
    </citation>
    <scope>NUCLEOTIDE SEQUENCE [LARGE SCALE GENOMIC DNA]</scope>
    <source>
        <strain evidence="11">ATCC 19989 / NBRC 14854 / NCTC 10117 / PG18</strain>
    </source>
</reference>
<dbReference type="GO" id="GO:0005524">
    <property type="term" value="F:ATP binding"/>
    <property type="evidence" value="ECO:0007669"/>
    <property type="project" value="UniProtKB-UniRule"/>
</dbReference>
<dbReference type="eggNOG" id="COG1122">
    <property type="taxonomic scope" value="Bacteria"/>
</dbReference>
<gene>
    <name evidence="10" type="ordered locus">MBIO_0793</name>
</gene>
<dbReference type="KEGG" id="mfp:MBIO_0793"/>
<evidence type="ECO:0000256" key="8">
    <source>
        <dbReference type="RuleBase" id="RU365104"/>
    </source>
</evidence>
<dbReference type="NCBIfam" id="TIGR04521">
    <property type="entry name" value="ECF_ATPase_2"/>
    <property type="match status" value="1"/>
</dbReference>
<keyword evidence="4 8" id="KW-0547">Nucleotide-binding</keyword>
<evidence type="ECO:0000313" key="10">
    <source>
        <dbReference type="EMBL" id="BAH70058.1"/>
    </source>
</evidence>
<dbReference type="PROSITE" id="PS50893">
    <property type="entry name" value="ABC_TRANSPORTER_2"/>
    <property type="match status" value="1"/>
</dbReference>
<dbReference type="Pfam" id="PF00005">
    <property type="entry name" value="ABC_tran"/>
    <property type="match status" value="1"/>
</dbReference>
<evidence type="ECO:0000313" key="11">
    <source>
        <dbReference type="Proteomes" id="UP000006810"/>
    </source>
</evidence>
<keyword evidence="5 8" id="KW-0067">ATP-binding</keyword>
<proteinExistence type="inferred from homology"/>
<dbReference type="NCBIfam" id="NF010170">
    <property type="entry name" value="PRK13651.1"/>
    <property type="match status" value="1"/>
</dbReference>
<dbReference type="Gene3D" id="3.40.50.300">
    <property type="entry name" value="P-loop containing nucleotide triphosphate hydrolases"/>
    <property type="match status" value="1"/>
</dbReference>
<evidence type="ECO:0000256" key="1">
    <source>
        <dbReference type="ARBA" id="ARBA00004202"/>
    </source>
</evidence>
<dbReference type="InterPro" id="IPR027417">
    <property type="entry name" value="P-loop_NTPase"/>
</dbReference>
<dbReference type="FunFam" id="3.40.50.300:FF:000224">
    <property type="entry name" value="Energy-coupling factor transporter ATP-binding protein EcfA"/>
    <property type="match status" value="1"/>
</dbReference>
<comment type="function">
    <text evidence="8">ATP-binding (A) component of a common energy-coupling factor (ECF) ABC-transporter complex.</text>
</comment>
<evidence type="ECO:0000256" key="4">
    <source>
        <dbReference type="ARBA" id="ARBA00022741"/>
    </source>
</evidence>
<keyword evidence="11" id="KW-1185">Reference proteome</keyword>
<dbReference type="InterPro" id="IPR017871">
    <property type="entry name" value="ABC_transporter-like_CS"/>
</dbReference>
<dbReference type="InterPro" id="IPR015856">
    <property type="entry name" value="ABC_transpr_CbiO/EcfA_su"/>
</dbReference>
<dbReference type="EMBL" id="AP009608">
    <property type="protein sequence ID" value="BAH70058.1"/>
    <property type="molecule type" value="Genomic_DNA"/>
</dbReference>
<feature type="domain" description="ABC transporter" evidence="9">
    <location>
        <begin position="7"/>
        <end position="268"/>
    </location>
</feature>
<organism evidence="10 11">
    <name type="scientific">Mycoplasmopsis fermentans (strain ATCC 19989 / NBRC 14854 / NCTC 10117 / PG18)</name>
    <name type="common">Mycoplasma fermentans</name>
    <dbReference type="NCBI Taxonomy" id="496833"/>
    <lineage>
        <taxon>Bacteria</taxon>
        <taxon>Bacillati</taxon>
        <taxon>Mycoplasmatota</taxon>
        <taxon>Mycoplasmoidales</taxon>
        <taxon>Metamycoplasmataceae</taxon>
        <taxon>Mycoplasmopsis</taxon>
    </lineage>
</organism>
<sequence>MKSTMQIKVKDLEHIFSRRTPMEFKALSGINVTINQGEYIGIIGQTGSGKTTFIEHLNALILPWNGSIEWIFENEKINKKTKEKEKFIDSYIVKARQKRVKKSKDIRKRVGIVFQFAEYQLFESTIKDDIAFGPRSFGVHKTEAYEKAKKYLELVGLDESYLNKSPFGLSGGQKRRVALAGILAMEPDILIADEPTAGLDPVGVREVLEIFNKLHQQGKTVIIITHDLDNVLEVAKRVLIFKDGKVVKDGDTYEVLRNTKFLKENNMEPPKLLEFVSKLEERGISVPKVTSIDELAAFLNKRMKGGV</sequence>
<dbReference type="EC" id="7.-.-.-" evidence="8"/>
<dbReference type="GO" id="GO:0043190">
    <property type="term" value="C:ATP-binding cassette (ABC) transporter complex"/>
    <property type="evidence" value="ECO:0007669"/>
    <property type="project" value="TreeGrafter"/>
</dbReference>
<comment type="similarity">
    <text evidence="8">Belongs to the ABC transporter superfamily. Energy-coupling factor EcfA family.</text>
</comment>
<evidence type="ECO:0000256" key="6">
    <source>
        <dbReference type="ARBA" id="ARBA00022967"/>
    </source>
</evidence>
<dbReference type="HOGENOM" id="CLU_000604_1_22_14"/>
<dbReference type="InterPro" id="IPR030946">
    <property type="entry name" value="EcfA2"/>
</dbReference>
<keyword evidence="2 8" id="KW-0813">Transport</keyword>
<evidence type="ECO:0000256" key="3">
    <source>
        <dbReference type="ARBA" id="ARBA00022475"/>
    </source>
</evidence>
<evidence type="ECO:0000256" key="7">
    <source>
        <dbReference type="ARBA" id="ARBA00023136"/>
    </source>
</evidence>
<dbReference type="AlphaFoldDB" id="C4XFY6"/>
<dbReference type="PANTHER" id="PTHR43553">
    <property type="entry name" value="HEAVY METAL TRANSPORTER"/>
    <property type="match status" value="1"/>
</dbReference>
<dbReference type="InterPro" id="IPR050095">
    <property type="entry name" value="ECF_ABC_transporter_ATP-bd"/>
</dbReference>
<dbReference type="SUPFAM" id="SSF52540">
    <property type="entry name" value="P-loop containing nucleoside triphosphate hydrolases"/>
    <property type="match status" value="1"/>
</dbReference>
<protein>
    <recommendedName>
        <fullName evidence="8">Energy-coupling factor transporter ATP-binding protein EcfA2</fullName>
        <ecNumber evidence="8">7.-.-.-</ecNumber>
    </recommendedName>
</protein>
<dbReference type="PROSITE" id="PS00211">
    <property type="entry name" value="ABC_TRANSPORTER_1"/>
    <property type="match status" value="1"/>
</dbReference>
<dbReference type="InterPro" id="IPR003439">
    <property type="entry name" value="ABC_transporter-like_ATP-bd"/>
</dbReference>
<accession>C4XFY6</accession>
<evidence type="ECO:0000256" key="5">
    <source>
        <dbReference type="ARBA" id="ARBA00022840"/>
    </source>
</evidence>
<dbReference type="PANTHER" id="PTHR43553:SF27">
    <property type="entry name" value="ENERGY-COUPLING FACTOR TRANSPORTER ATP-BINDING PROTEIN ECFA2"/>
    <property type="match status" value="1"/>
</dbReference>
<comment type="subcellular location">
    <subcellularLocation>
        <location evidence="1 8">Cell membrane</location>
        <topology evidence="1 8">Peripheral membrane protein</topology>
    </subcellularLocation>
</comment>
<keyword evidence="6" id="KW-1278">Translocase</keyword>
<keyword evidence="7 8" id="KW-0472">Membrane</keyword>
<dbReference type="InterPro" id="IPR003593">
    <property type="entry name" value="AAA+_ATPase"/>
</dbReference>
<comment type="subunit">
    <text evidence="8">Forms a stable energy-coupling factor (ECF) transporter complex composed of 2 membrane-embedded substrate-binding proteins (S component), 2 ATP-binding proteins (A component) and 2 transmembrane proteins (T component).</text>
</comment>
<dbReference type="SMART" id="SM00382">
    <property type="entry name" value="AAA"/>
    <property type="match status" value="1"/>
</dbReference>
<dbReference type="GO" id="GO:0042626">
    <property type="term" value="F:ATPase-coupled transmembrane transporter activity"/>
    <property type="evidence" value="ECO:0007669"/>
    <property type="project" value="TreeGrafter"/>
</dbReference>
<dbReference type="CDD" id="cd03225">
    <property type="entry name" value="ABC_cobalt_CbiO_domain1"/>
    <property type="match status" value="1"/>
</dbReference>
<evidence type="ECO:0000256" key="2">
    <source>
        <dbReference type="ARBA" id="ARBA00022448"/>
    </source>
</evidence>
<dbReference type="PATRIC" id="fig|496833.3.peg.387"/>
<evidence type="ECO:0000259" key="9">
    <source>
        <dbReference type="PROSITE" id="PS50893"/>
    </source>
</evidence>